<protein>
    <submittedName>
        <fullName evidence="1">Uncharacterized protein</fullName>
    </submittedName>
</protein>
<sequence length="135" mass="14949">MGRKHWSSLATNALALGHALKGFGFAVEQLERFTKVVKKLAVKKVRLLDVSDSEEEEASSPSQAIYKAAHGLFSQKYHKGIRVAKIQEVQEDLQLGPPDFLAAPVMAVDPVRQKVRARHWQCAGQVESTVSEKRG</sequence>
<accession>A0AAD5X2M2</accession>
<name>A0AAD5X2M2_9FUNG</name>
<organism evidence="1 2">
    <name type="scientific">Rhizophlyctis rosea</name>
    <dbReference type="NCBI Taxonomy" id="64517"/>
    <lineage>
        <taxon>Eukaryota</taxon>
        <taxon>Fungi</taxon>
        <taxon>Fungi incertae sedis</taxon>
        <taxon>Chytridiomycota</taxon>
        <taxon>Chytridiomycota incertae sedis</taxon>
        <taxon>Chytridiomycetes</taxon>
        <taxon>Rhizophlyctidales</taxon>
        <taxon>Rhizophlyctidaceae</taxon>
        <taxon>Rhizophlyctis</taxon>
    </lineage>
</organism>
<gene>
    <name evidence="1" type="ORF">HK097_006912</name>
</gene>
<dbReference type="EMBL" id="JADGJD010000328">
    <property type="protein sequence ID" value="KAJ3052086.1"/>
    <property type="molecule type" value="Genomic_DNA"/>
</dbReference>
<reference evidence="1" key="1">
    <citation type="submission" date="2020-05" db="EMBL/GenBank/DDBJ databases">
        <title>Phylogenomic resolution of chytrid fungi.</title>
        <authorList>
            <person name="Stajich J.E."/>
            <person name="Amses K."/>
            <person name="Simmons R."/>
            <person name="Seto K."/>
            <person name="Myers J."/>
            <person name="Bonds A."/>
            <person name="Quandt C.A."/>
            <person name="Barry K."/>
            <person name="Liu P."/>
            <person name="Grigoriev I."/>
            <person name="Longcore J.E."/>
            <person name="James T.Y."/>
        </authorList>
    </citation>
    <scope>NUCLEOTIDE SEQUENCE</scope>
    <source>
        <strain evidence="1">JEL0318</strain>
    </source>
</reference>
<keyword evidence="2" id="KW-1185">Reference proteome</keyword>
<evidence type="ECO:0000313" key="1">
    <source>
        <dbReference type="EMBL" id="KAJ3052086.1"/>
    </source>
</evidence>
<dbReference type="Proteomes" id="UP001212841">
    <property type="component" value="Unassembled WGS sequence"/>
</dbReference>
<evidence type="ECO:0000313" key="2">
    <source>
        <dbReference type="Proteomes" id="UP001212841"/>
    </source>
</evidence>
<comment type="caution">
    <text evidence="1">The sequence shown here is derived from an EMBL/GenBank/DDBJ whole genome shotgun (WGS) entry which is preliminary data.</text>
</comment>
<proteinExistence type="predicted"/>
<dbReference type="AlphaFoldDB" id="A0AAD5X2M2"/>